<accession>A0A2A2T5Q5</accession>
<evidence type="ECO:0000256" key="1">
    <source>
        <dbReference type="SAM" id="MobiDB-lite"/>
    </source>
</evidence>
<reference evidence="2 3" key="1">
    <citation type="submission" date="2017-08" db="EMBL/GenBank/DDBJ databases">
        <title>WGS of Clinical strains of the CDC Group NO-1 linked to zoonotic infections in humans.</title>
        <authorList>
            <person name="Bernier A.-M."/>
            <person name="Bernard K."/>
        </authorList>
    </citation>
    <scope>NUCLEOTIDE SEQUENCE [LARGE SCALE GENOMIC DNA]</scope>
    <source>
        <strain evidence="2 3">NML91-0035</strain>
    </source>
</reference>
<feature type="compositionally biased region" description="Polar residues" evidence="1">
    <location>
        <begin position="135"/>
        <end position="145"/>
    </location>
</feature>
<gene>
    <name evidence="2" type="ORF">CLI92_09175</name>
</gene>
<protein>
    <recommendedName>
        <fullName evidence="4">Replication protein</fullName>
    </recommendedName>
</protein>
<evidence type="ECO:0008006" key="4">
    <source>
        <dbReference type="Google" id="ProtNLM"/>
    </source>
</evidence>
<evidence type="ECO:0000313" key="2">
    <source>
        <dbReference type="EMBL" id="PAX16491.1"/>
    </source>
</evidence>
<sequence>MTGDVIKALMAKPIAFHRAFVDLGVGITGAVMLSQAFYWSQKTADGWFFKGQVDWTRETGLTRYEQEGARHALRAIGVLHEQRKGHPARLFFRVDFDRLAELLMAGTDGKKVPKTPVCAISADCQNGEIQHEENQQSSARKTSNLDCGKPADRNVEIPQSIYKEKITTKITSKTTSKNSVALPRPDGGQVAGEDANALQAACRTTWQAYSDAHQRRYGTKPVRNAKVNANVRQLVQRLGADEAPQVAAFFVDCVNDAFVVRACHGIGLLLAQAEGYRTQWASGQAMTATRARQIDQTQSNADVAAEAIAMLRAKRAGQAAKAEFVDVEARPC</sequence>
<dbReference type="GeneID" id="93874808"/>
<proteinExistence type="predicted"/>
<feature type="region of interest" description="Disordered" evidence="1">
    <location>
        <begin position="129"/>
        <end position="150"/>
    </location>
</feature>
<dbReference type="RefSeq" id="WP_095542547.1">
    <property type="nucleotide sequence ID" value="NZ_NSJC01000009.1"/>
</dbReference>
<dbReference type="AlphaFoldDB" id="A0A2A2T5Q5"/>
<comment type="caution">
    <text evidence="2">The sequence shown here is derived from an EMBL/GenBank/DDBJ whole genome shotgun (WGS) entry which is preliminary data.</text>
</comment>
<organism evidence="2 3">
    <name type="scientific">Vandammella animalimorsus</name>
    <dbReference type="NCBI Taxonomy" id="2029117"/>
    <lineage>
        <taxon>Bacteria</taxon>
        <taxon>Pseudomonadati</taxon>
        <taxon>Pseudomonadota</taxon>
        <taxon>Betaproteobacteria</taxon>
        <taxon>Burkholderiales</taxon>
        <taxon>Comamonadaceae</taxon>
        <taxon>Vandammella</taxon>
    </lineage>
</organism>
<evidence type="ECO:0000313" key="3">
    <source>
        <dbReference type="Proteomes" id="UP000217780"/>
    </source>
</evidence>
<dbReference type="Proteomes" id="UP000217780">
    <property type="component" value="Unassembled WGS sequence"/>
</dbReference>
<name>A0A2A2T5Q5_9BURK</name>
<dbReference type="EMBL" id="NTBI01000007">
    <property type="protein sequence ID" value="PAX16491.1"/>
    <property type="molecule type" value="Genomic_DNA"/>
</dbReference>